<feature type="compositionally biased region" description="Acidic residues" evidence="2">
    <location>
        <begin position="48"/>
        <end position="57"/>
    </location>
</feature>
<dbReference type="Pfam" id="PF00415">
    <property type="entry name" value="RCC1"/>
    <property type="match status" value="4"/>
</dbReference>
<dbReference type="AlphaFoldDB" id="A0AAV2IPD7"/>
<feature type="repeat" description="RCC1" evidence="1">
    <location>
        <begin position="134"/>
        <end position="185"/>
    </location>
</feature>
<dbReference type="GO" id="GO:0031267">
    <property type="term" value="F:small GTPase binding"/>
    <property type="evidence" value="ECO:0007669"/>
    <property type="project" value="TreeGrafter"/>
</dbReference>
<feature type="region of interest" description="Disordered" evidence="2">
    <location>
        <begin position="1"/>
        <end position="59"/>
    </location>
</feature>
<dbReference type="PROSITE" id="PS00626">
    <property type="entry name" value="RCC1_2"/>
    <property type="match status" value="1"/>
</dbReference>
<dbReference type="SUPFAM" id="SSF50985">
    <property type="entry name" value="RCC1/BLIP-II"/>
    <property type="match status" value="1"/>
</dbReference>
<organism evidence="3 4">
    <name type="scientific">Lymnaea stagnalis</name>
    <name type="common">Great pond snail</name>
    <name type="synonym">Helix stagnalis</name>
    <dbReference type="NCBI Taxonomy" id="6523"/>
    <lineage>
        <taxon>Eukaryota</taxon>
        <taxon>Metazoa</taxon>
        <taxon>Spiralia</taxon>
        <taxon>Lophotrochozoa</taxon>
        <taxon>Mollusca</taxon>
        <taxon>Gastropoda</taxon>
        <taxon>Heterobranchia</taxon>
        <taxon>Euthyneura</taxon>
        <taxon>Panpulmonata</taxon>
        <taxon>Hygrophila</taxon>
        <taxon>Lymnaeoidea</taxon>
        <taxon>Lymnaeidae</taxon>
        <taxon>Lymnaea</taxon>
    </lineage>
</organism>
<dbReference type="GO" id="GO:0016020">
    <property type="term" value="C:membrane"/>
    <property type="evidence" value="ECO:0007669"/>
    <property type="project" value="TreeGrafter"/>
</dbReference>
<evidence type="ECO:0000256" key="1">
    <source>
        <dbReference type="PROSITE-ProRule" id="PRU00235"/>
    </source>
</evidence>
<keyword evidence="4" id="KW-1185">Reference proteome</keyword>
<dbReference type="InterPro" id="IPR028641">
    <property type="entry name" value="RCC2"/>
</dbReference>
<dbReference type="InterPro" id="IPR000408">
    <property type="entry name" value="Reg_chr_condens"/>
</dbReference>
<feature type="repeat" description="RCC1" evidence="1">
    <location>
        <begin position="314"/>
        <end position="367"/>
    </location>
</feature>
<dbReference type="PANTHER" id="PTHR46207">
    <property type="entry name" value="PROTEIN RCC2"/>
    <property type="match status" value="1"/>
</dbReference>
<protein>
    <recommendedName>
        <fullName evidence="5">Protein RCC2 homolog</fullName>
    </recommendedName>
</protein>
<dbReference type="PANTHER" id="PTHR46207:SF1">
    <property type="entry name" value="PROTEIN RCC2"/>
    <property type="match status" value="1"/>
</dbReference>
<accession>A0AAV2IPD7</accession>
<evidence type="ECO:0000256" key="2">
    <source>
        <dbReference type="SAM" id="MobiDB-lite"/>
    </source>
</evidence>
<evidence type="ECO:0000313" key="4">
    <source>
        <dbReference type="Proteomes" id="UP001497497"/>
    </source>
</evidence>
<reference evidence="3 4" key="1">
    <citation type="submission" date="2024-04" db="EMBL/GenBank/DDBJ databases">
        <authorList>
            <consortium name="Genoscope - CEA"/>
            <person name="William W."/>
        </authorList>
    </citation>
    <scope>NUCLEOTIDE SEQUENCE [LARGE SCALE GENOMIC DNA]</scope>
</reference>
<dbReference type="Gene3D" id="2.130.10.30">
    <property type="entry name" value="Regulator of chromosome condensation 1/beta-lactamase-inhibitor protein II"/>
    <property type="match status" value="2"/>
</dbReference>
<evidence type="ECO:0008006" key="5">
    <source>
        <dbReference type="Google" id="ProtNLM"/>
    </source>
</evidence>
<sequence>MPPKKRTNDADSNGSTKKRKQNQDDVKSSESASNSVDTVSEDQKENEAEGTEADNDDGGVSYKIEAPMLAGELLFCGATNWDLVGRKALPKGMKNVGGPNLWSPNRISALKGVKIRTVVSGCTAAHCIAITNEGKVYAWGRNEKGQLGLGSVDRHDVPQIVTAFDGKNIVDAACGRKHTLFLTERGRVYACGENKMGQLGLGNQSEQVLSPSLIRYKGPPIRRISCGGEFSVISDINGNVYSFGCPEFGQLGHNTDGKYFVKSNKIEFQCENVPRVITVFVEKQRDGQVSPVTDVDVREIACGVNHVLISDSKKRVFSWGFGGYGRLGHSEPKDEMVPRLVKFFEGPNRGALTIAAGSTYSLAVSEHGALYFWGQTKSAGEATMYPKLVQDLCGWKIRSLGTSNKSIVLAADDSVVSWGPSPCFGELGYGEGGIKSSTVPKEMKPIEGIYVHHVSCGFSHTLLIARCDTEEEQKAIDKLPVYTPGQ</sequence>
<name>A0AAV2IPD7_LYMST</name>
<evidence type="ECO:0000313" key="3">
    <source>
        <dbReference type="EMBL" id="CAL1547572.1"/>
    </source>
</evidence>
<comment type="caution">
    <text evidence="3">The sequence shown here is derived from an EMBL/GenBank/DDBJ whole genome shotgun (WGS) entry which is preliminary data.</text>
</comment>
<feature type="repeat" description="RCC1" evidence="1">
    <location>
        <begin position="238"/>
        <end position="313"/>
    </location>
</feature>
<dbReference type="PROSITE" id="PS50012">
    <property type="entry name" value="RCC1_3"/>
    <property type="match status" value="5"/>
</dbReference>
<dbReference type="Proteomes" id="UP001497497">
    <property type="component" value="Unassembled WGS sequence"/>
</dbReference>
<dbReference type="PRINTS" id="PR00633">
    <property type="entry name" value="RCCNDNSATION"/>
</dbReference>
<dbReference type="EMBL" id="CAXITT010001009">
    <property type="protein sequence ID" value="CAL1547572.1"/>
    <property type="molecule type" value="Genomic_DNA"/>
</dbReference>
<proteinExistence type="predicted"/>
<dbReference type="InterPro" id="IPR009091">
    <property type="entry name" value="RCC1/BLIP-II"/>
</dbReference>
<feature type="repeat" description="RCC1" evidence="1">
    <location>
        <begin position="186"/>
        <end position="237"/>
    </location>
</feature>
<feature type="repeat" description="RCC1" evidence="1">
    <location>
        <begin position="413"/>
        <end position="467"/>
    </location>
</feature>
<feature type="compositionally biased region" description="Polar residues" evidence="2">
    <location>
        <begin position="29"/>
        <end position="38"/>
    </location>
</feature>
<gene>
    <name evidence="3" type="ORF">GSLYS_00020889001</name>
</gene>